<dbReference type="GO" id="GO:0140359">
    <property type="term" value="F:ABC-type transporter activity"/>
    <property type="evidence" value="ECO:0007669"/>
    <property type="project" value="InterPro"/>
</dbReference>
<feature type="transmembrane region" description="Helical" evidence="1">
    <location>
        <begin position="105"/>
        <end position="131"/>
    </location>
</feature>
<proteinExistence type="predicted"/>
<feature type="transmembrane region" description="Helical" evidence="1">
    <location>
        <begin position="143"/>
        <end position="168"/>
    </location>
</feature>
<dbReference type="EMBL" id="MLJW01000189">
    <property type="protein sequence ID" value="OIQ94284.1"/>
    <property type="molecule type" value="Genomic_DNA"/>
</dbReference>
<dbReference type="Pfam" id="PF12679">
    <property type="entry name" value="ABC2_membrane_2"/>
    <property type="match status" value="1"/>
</dbReference>
<feature type="transmembrane region" description="Helical" evidence="1">
    <location>
        <begin position="174"/>
        <end position="199"/>
    </location>
</feature>
<feature type="transmembrane region" description="Helical" evidence="1">
    <location>
        <begin position="20"/>
        <end position="39"/>
    </location>
</feature>
<name>A0A1J5RQD0_9ZZZZ</name>
<dbReference type="PANTHER" id="PTHR43471:SF1">
    <property type="entry name" value="ABC TRANSPORTER PERMEASE PROTEIN NOSY-RELATED"/>
    <property type="match status" value="1"/>
</dbReference>
<keyword evidence="1" id="KW-1133">Transmembrane helix</keyword>
<sequence length="279" mass="29142">MTALFAVAAKEIRDGLRNRWVVAIALIFAFLAIGLAWFGPAVSGTVGFAPLATTIVSLSSLAVFLIPLIALMLGYDTVVGEDESGTLTLLLTYPISRLQLLGGKFLGHAAILALSTVLGFGAAGLLIAALTQQLDSAALWREFGFFILTATLLGWVFAAMACLISVSVTEKAKAAGLALVVWFGAVIVFDLALLGLLVATRGAVGELGRVVLPYLLLLNPADVFRVANLVGFAPARSYAGLANVVAADTLSPAVLVAVLAGWAALTFALAAWRFQRRNI</sequence>
<comment type="caution">
    <text evidence="2">The sequence shown here is derived from an EMBL/GenBank/DDBJ whole genome shotgun (WGS) entry which is preliminary data.</text>
</comment>
<gene>
    <name evidence="2" type="ORF">GALL_237140</name>
</gene>
<dbReference type="GO" id="GO:0005886">
    <property type="term" value="C:plasma membrane"/>
    <property type="evidence" value="ECO:0007669"/>
    <property type="project" value="UniProtKB-SubCell"/>
</dbReference>
<keyword evidence="1" id="KW-0472">Membrane</keyword>
<feature type="transmembrane region" description="Helical" evidence="1">
    <location>
        <begin position="51"/>
        <end position="75"/>
    </location>
</feature>
<feature type="transmembrane region" description="Helical" evidence="1">
    <location>
        <begin position="253"/>
        <end position="272"/>
    </location>
</feature>
<dbReference type="AlphaFoldDB" id="A0A1J5RQD0"/>
<accession>A0A1J5RQD0</accession>
<evidence type="ECO:0000313" key="2">
    <source>
        <dbReference type="EMBL" id="OIQ94284.1"/>
    </source>
</evidence>
<protein>
    <submittedName>
        <fullName evidence="2">ABC-2 family transporter protein</fullName>
    </submittedName>
</protein>
<organism evidence="2">
    <name type="scientific">mine drainage metagenome</name>
    <dbReference type="NCBI Taxonomy" id="410659"/>
    <lineage>
        <taxon>unclassified sequences</taxon>
        <taxon>metagenomes</taxon>
        <taxon>ecological metagenomes</taxon>
    </lineage>
</organism>
<dbReference type="PANTHER" id="PTHR43471">
    <property type="entry name" value="ABC TRANSPORTER PERMEASE"/>
    <property type="match status" value="1"/>
</dbReference>
<reference evidence="2" key="1">
    <citation type="submission" date="2016-10" db="EMBL/GenBank/DDBJ databases">
        <title>Sequence of Gallionella enrichment culture.</title>
        <authorList>
            <person name="Poehlein A."/>
            <person name="Muehling M."/>
            <person name="Daniel R."/>
        </authorList>
    </citation>
    <scope>NUCLEOTIDE SEQUENCE</scope>
</reference>
<keyword evidence="1" id="KW-0812">Transmembrane</keyword>
<evidence type="ECO:0000256" key="1">
    <source>
        <dbReference type="SAM" id="Phobius"/>
    </source>
</evidence>